<feature type="transmembrane region" description="Helical" evidence="6">
    <location>
        <begin position="23"/>
        <end position="43"/>
    </location>
</feature>
<protein>
    <submittedName>
        <fullName evidence="7">Phage holin family protein</fullName>
    </submittedName>
</protein>
<dbReference type="RefSeq" id="WP_276648091.1">
    <property type="nucleotide sequence ID" value="NZ_JAAYSM010000185.1"/>
</dbReference>
<dbReference type="InterPro" id="IPR006480">
    <property type="entry name" value="Phage_holin_4_1"/>
</dbReference>
<dbReference type="GO" id="GO:0016020">
    <property type="term" value="C:membrane"/>
    <property type="evidence" value="ECO:0007669"/>
    <property type="project" value="UniProtKB-SubCell"/>
</dbReference>
<name>A0A7X8C3V8_9LACT</name>
<organism evidence="7 8">
    <name type="scientific">Globicatella sulfidifaciens</name>
    <dbReference type="NCBI Taxonomy" id="136093"/>
    <lineage>
        <taxon>Bacteria</taxon>
        <taxon>Bacillati</taxon>
        <taxon>Bacillota</taxon>
        <taxon>Bacilli</taxon>
        <taxon>Lactobacillales</taxon>
        <taxon>Aerococcaceae</taxon>
        <taxon>Globicatella</taxon>
    </lineage>
</organism>
<dbReference type="NCBIfam" id="TIGR01593">
    <property type="entry name" value="holin_tox_secr"/>
    <property type="match status" value="1"/>
</dbReference>
<gene>
    <name evidence="7" type="ORF">GX355_05850</name>
</gene>
<feature type="transmembrane region" description="Helical" evidence="6">
    <location>
        <begin position="87"/>
        <end position="108"/>
    </location>
</feature>
<dbReference type="Proteomes" id="UP000541058">
    <property type="component" value="Unassembled WGS sequence"/>
</dbReference>
<comment type="subcellular location">
    <subcellularLocation>
        <location evidence="1">Membrane</location>
        <topology evidence="1">Multi-pass membrane protein</topology>
    </subcellularLocation>
</comment>
<evidence type="ECO:0000256" key="5">
    <source>
        <dbReference type="ARBA" id="ARBA00023600"/>
    </source>
</evidence>
<evidence type="ECO:0000256" key="4">
    <source>
        <dbReference type="ARBA" id="ARBA00023136"/>
    </source>
</evidence>
<dbReference type="Pfam" id="PF05105">
    <property type="entry name" value="Phage_holin_4_1"/>
    <property type="match status" value="1"/>
</dbReference>
<dbReference type="AlphaFoldDB" id="A0A7X8C3V8"/>
<evidence type="ECO:0000313" key="8">
    <source>
        <dbReference type="Proteomes" id="UP000541058"/>
    </source>
</evidence>
<keyword evidence="2 6" id="KW-0812">Transmembrane</keyword>
<dbReference type="EMBL" id="JAAYSM010000185">
    <property type="protein sequence ID" value="NLJ18367.1"/>
    <property type="molecule type" value="Genomic_DNA"/>
</dbReference>
<proteinExistence type="inferred from homology"/>
<evidence type="ECO:0000256" key="1">
    <source>
        <dbReference type="ARBA" id="ARBA00004141"/>
    </source>
</evidence>
<accession>A0A7X8C3V8</accession>
<sequence>MDKLYKILLSTIGGAIAAMTEKYGLILLFVIVVVVFDIITGMAKAKATGVKFDSKTGTKGFWKKLSLLLGLFFGVFLDYFITEAMQVVDIVLPFASPFGLIVGVYIVLNESISICENLYACNPKSIPPWIAKLLKTTSDKIENNAEEK</sequence>
<feature type="transmembrane region" description="Helical" evidence="6">
    <location>
        <begin position="64"/>
        <end position="81"/>
    </location>
</feature>
<comment type="caution">
    <text evidence="7">The sequence shown here is derived from an EMBL/GenBank/DDBJ whole genome shotgun (WGS) entry which is preliminary data.</text>
</comment>
<evidence type="ECO:0000256" key="6">
    <source>
        <dbReference type="SAM" id="Phobius"/>
    </source>
</evidence>
<evidence type="ECO:0000256" key="3">
    <source>
        <dbReference type="ARBA" id="ARBA00022989"/>
    </source>
</evidence>
<reference evidence="7 8" key="1">
    <citation type="journal article" date="2020" name="Biotechnol. Biofuels">
        <title>New insights from the biogas microbiome by comprehensive genome-resolved metagenomics of nearly 1600 species originating from multiple anaerobic digesters.</title>
        <authorList>
            <person name="Campanaro S."/>
            <person name="Treu L."/>
            <person name="Rodriguez-R L.M."/>
            <person name="Kovalovszki A."/>
            <person name="Ziels R.M."/>
            <person name="Maus I."/>
            <person name="Zhu X."/>
            <person name="Kougias P.G."/>
            <person name="Basile A."/>
            <person name="Luo G."/>
            <person name="Schluter A."/>
            <person name="Konstantinidis K.T."/>
            <person name="Angelidaki I."/>
        </authorList>
    </citation>
    <scope>NUCLEOTIDE SEQUENCE [LARGE SCALE GENOMIC DNA]</scope>
    <source>
        <strain evidence="7">AS23ysBPME_34</strain>
    </source>
</reference>
<comment type="similarity">
    <text evidence="5">Belongs to the bacteriophage holin family. Cp-1 holin subfamily.</text>
</comment>
<evidence type="ECO:0000313" key="7">
    <source>
        <dbReference type="EMBL" id="NLJ18367.1"/>
    </source>
</evidence>
<evidence type="ECO:0000256" key="2">
    <source>
        <dbReference type="ARBA" id="ARBA00022692"/>
    </source>
</evidence>
<keyword evidence="3 6" id="KW-1133">Transmembrane helix</keyword>
<keyword evidence="4 6" id="KW-0472">Membrane</keyword>